<protein>
    <submittedName>
        <fullName evidence="3">Histidine phosphatase family protein</fullName>
    </submittedName>
</protein>
<proteinExistence type="predicted"/>
<dbReference type="InterPro" id="IPR013078">
    <property type="entry name" value="His_Pase_superF_clade-1"/>
</dbReference>
<dbReference type="CDD" id="cd07067">
    <property type="entry name" value="HP_PGM_like"/>
    <property type="match status" value="1"/>
</dbReference>
<dbReference type="RefSeq" id="WP_345495156.1">
    <property type="nucleotide sequence ID" value="NZ_BAABJM010000002.1"/>
</dbReference>
<keyword evidence="4" id="KW-1185">Reference proteome</keyword>
<keyword evidence="1" id="KW-0378">Hydrolase</keyword>
<sequence length="259" mass="27364">MTVILLRHGVSTSNTARTLAGRSTGVELTDRGSQQATAVAERLLGLPIRRIVHSPLLRCQRTIAPLADKLGLEPVFDDRLIEVDYGEWTGRPIAELLSEPLWKVVQQHASGAVFPGGEGLAQVQARAVHALREHDRALAEEHGHDTLWVACTHGDVIKSVLADALGIHLDGFQRIVVEPASISVIRYTPTAPYVWRLNDTGTDLSALAATPKTAEPQPAQANSSSSTSTEASEVVDTSGPVPGGEIGGGGGADNGSAER</sequence>
<dbReference type="SMART" id="SM00855">
    <property type="entry name" value="PGAM"/>
    <property type="match status" value="1"/>
</dbReference>
<dbReference type="NCBIfam" id="TIGR03848">
    <property type="entry name" value="MSMEG_4193"/>
    <property type="match status" value="1"/>
</dbReference>
<comment type="caution">
    <text evidence="3">The sequence shown here is derived from an EMBL/GenBank/DDBJ whole genome shotgun (WGS) entry which is preliminary data.</text>
</comment>
<evidence type="ECO:0000313" key="3">
    <source>
        <dbReference type="EMBL" id="GAA5051060.1"/>
    </source>
</evidence>
<feature type="region of interest" description="Disordered" evidence="2">
    <location>
        <begin position="211"/>
        <end position="259"/>
    </location>
</feature>
<evidence type="ECO:0000313" key="4">
    <source>
        <dbReference type="Proteomes" id="UP001500603"/>
    </source>
</evidence>
<dbReference type="PANTHER" id="PTHR46517">
    <property type="entry name" value="FRUCTOSE-2,6-BISPHOSPHATASE TIGAR"/>
    <property type="match status" value="1"/>
</dbReference>
<gene>
    <name evidence="3" type="ORF">GCM10023318_22010</name>
</gene>
<dbReference type="SUPFAM" id="SSF53254">
    <property type="entry name" value="Phosphoglycerate mutase-like"/>
    <property type="match status" value="1"/>
</dbReference>
<accession>A0ABP9K4D1</accession>
<feature type="compositionally biased region" description="Gly residues" evidence="2">
    <location>
        <begin position="241"/>
        <end position="253"/>
    </location>
</feature>
<evidence type="ECO:0000256" key="1">
    <source>
        <dbReference type="ARBA" id="ARBA00022801"/>
    </source>
</evidence>
<feature type="compositionally biased region" description="Low complexity" evidence="2">
    <location>
        <begin position="214"/>
        <end position="232"/>
    </location>
</feature>
<organism evidence="3 4">
    <name type="scientific">Nocardia callitridis</name>
    <dbReference type="NCBI Taxonomy" id="648753"/>
    <lineage>
        <taxon>Bacteria</taxon>
        <taxon>Bacillati</taxon>
        <taxon>Actinomycetota</taxon>
        <taxon>Actinomycetes</taxon>
        <taxon>Mycobacteriales</taxon>
        <taxon>Nocardiaceae</taxon>
        <taxon>Nocardia</taxon>
    </lineage>
</organism>
<reference evidence="4" key="1">
    <citation type="journal article" date="2019" name="Int. J. Syst. Evol. Microbiol.">
        <title>The Global Catalogue of Microorganisms (GCM) 10K type strain sequencing project: providing services to taxonomists for standard genome sequencing and annotation.</title>
        <authorList>
            <consortium name="The Broad Institute Genomics Platform"/>
            <consortium name="The Broad Institute Genome Sequencing Center for Infectious Disease"/>
            <person name="Wu L."/>
            <person name="Ma J."/>
        </authorList>
    </citation>
    <scope>NUCLEOTIDE SEQUENCE [LARGE SCALE GENOMIC DNA]</scope>
    <source>
        <strain evidence="4">JCM 18298</strain>
    </source>
</reference>
<dbReference type="EMBL" id="BAABJM010000002">
    <property type="protein sequence ID" value="GAA5051060.1"/>
    <property type="molecule type" value="Genomic_DNA"/>
</dbReference>
<dbReference type="PANTHER" id="PTHR46517:SF1">
    <property type="entry name" value="FRUCTOSE-2,6-BISPHOSPHATASE TIGAR"/>
    <property type="match status" value="1"/>
</dbReference>
<dbReference type="Pfam" id="PF00300">
    <property type="entry name" value="His_Phos_1"/>
    <property type="match status" value="1"/>
</dbReference>
<name>A0ABP9K4D1_9NOCA</name>
<dbReference type="InterPro" id="IPR051695">
    <property type="entry name" value="Phosphoglycerate_Mutase"/>
</dbReference>
<dbReference type="InterPro" id="IPR022492">
    <property type="entry name" value="Phosphomutase_MSMEG4193_put"/>
</dbReference>
<dbReference type="InterPro" id="IPR029033">
    <property type="entry name" value="His_PPase_superfam"/>
</dbReference>
<dbReference type="Gene3D" id="3.40.50.1240">
    <property type="entry name" value="Phosphoglycerate mutase-like"/>
    <property type="match status" value="1"/>
</dbReference>
<evidence type="ECO:0000256" key="2">
    <source>
        <dbReference type="SAM" id="MobiDB-lite"/>
    </source>
</evidence>
<dbReference type="Proteomes" id="UP001500603">
    <property type="component" value="Unassembled WGS sequence"/>
</dbReference>